<accession>A0A9P3GRI4</accession>
<feature type="compositionally biased region" description="Low complexity" evidence="1">
    <location>
        <begin position="1"/>
        <end position="11"/>
    </location>
</feature>
<dbReference type="Proteomes" id="UP000703269">
    <property type="component" value="Unassembled WGS sequence"/>
</dbReference>
<evidence type="ECO:0000256" key="1">
    <source>
        <dbReference type="SAM" id="MobiDB-lite"/>
    </source>
</evidence>
<protein>
    <submittedName>
        <fullName evidence="2">Uncharacterized protein</fullName>
    </submittedName>
</protein>
<proteinExistence type="predicted"/>
<evidence type="ECO:0000313" key="2">
    <source>
        <dbReference type="EMBL" id="GJE99029.1"/>
    </source>
</evidence>
<organism evidence="2 3">
    <name type="scientific">Phanerochaete sordida</name>
    <dbReference type="NCBI Taxonomy" id="48140"/>
    <lineage>
        <taxon>Eukaryota</taxon>
        <taxon>Fungi</taxon>
        <taxon>Dikarya</taxon>
        <taxon>Basidiomycota</taxon>
        <taxon>Agaricomycotina</taxon>
        <taxon>Agaricomycetes</taxon>
        <taxon>Polyporales</taxon>
        <taxon>Phanerochaetaceae</taxon>
        <taxon>Phanerochaete</taxon>
    </lineage>
</organism>
<comment type="caution">
    <text evidence="2">The sequence shown here is derived from an EMBL/GenBank/DDBJ whole genome shotgun (WGS) entry which is preliminary data.</text>
</comment>
<reference evidence="2 3" key="1">
    <citation type="submission" date="2021-08" db="EMBL/GenBank/DDBJ databases">
        <title>Draft Genome Sequence of Phanerochaete sordida strain YK-624.</title>
        <authorList>
            <person name="Mori T."/>
            <person name="Dohra H."/>
            <person name="Suzuki T."/>
            <person name="Kawagishi H."/>
            <person name="Hirai H."/>
        </authorList>
    </citation>
    <scope>NUCLEOTIDE SEQUENCE [LARGE SCALE GENOMIC DNA]</scope>
    <source>
        <strain evidence="2 3">YK-624</strain>
    </source>
</reference>
<dbReference type="OrthoDB" id="3232670at2759"/>
<dbReference type="AlphaFoldDB" id="A0A9P3GRI4"/>
<feature type="region of interest" description="Disordered" evidence="1">
    <location>
        <begin position="1"/>
        <end position="20"/>
    </location>
</feature>
<evidence type="ECO:0000313" key="3">
    <source>
        <dbReference type="Proteomes" id="UP000703269"/>
    </source>
</evidence>
<feature type="region of interest" description="Disordered" evidence="1">
    <location>
        <begin position="181"/>
        <end position="209"/>
    </location>
</feature>
<name>A0A9P3GRI4_9APHY</name>
<keyword evidence="3" id="KW-1185">Reference proteome</keyword>
<gene>
    <name evidence="2" type="ORF">PsYK624_152670</name>
</gene>
<sequence length="346" mass="36807">MLNRTAAATSRAARRQNVPRALQLSQAHRFSGISPQSPLRDSAFLQVSGRPTPPASGTSPSLFFTPCSPLHSPRHRMEKLTACLASSMPAEIVYPSLGQVATTAAHVSTFLDLYRVRASDDAHLATVKSPTSVDAEAWAPLAAPGTPSVPRRRRGTLRRSRSLSDIQRGVALTSDAVHSPTARRAATLDGHPGGVNRAARPGSDTPLESAQRAIVDGDARRMAEFRRRFGARPARLAARLPPPDAPLPSPPPPSALLSVKSPLPPALIAPRAVVVVPQASAYARLVTIPASSLPSPQAPYWVKTAKTGGAVPKTPRTMRSERRQGWGGTWTMGSIGQVVHRLKDAQ</sequence>
<dbReference type="EMBL" id="BPQB01000099">
    <property type="protein sequence ID" value="GJE99029.1"/>
    <property type="molecule type" value="Genomic_DNA"/>
</dbReference>